<dbReference type="SUPFAM" id="SSF50978">
    <property type="entry name" value="WD40 repeat-like"/>
    <property type="match status" value="1"/>
</dbReference>
<dbReference type="InterPro" id="IPR015943">
    <property type="entry name" value="WD40/YVTN_repeat-like_dom_sf"/>
</dbReference>
<dbReference type="InterPro" id="IPR011047">
    <property type="entry name" value="Quinoprotein_ADH-like_sf"/>
</dbReference>
<dbReference type="SMART" id="SM00320">
    <property type="entry name" value="WD40"/>
    <property type="match status" value="11"/>
</dbReference>
<sequence>MSGQLKRIFAAAPFTERGRPIHLSLDPKGEKLVYASGRGIYVRSVSDPTDAYQYLGHLVPTTVARFSPSGYYVASADTSGTVRVWDTVGEEHILKNEIKALSGRVNDLAWDSESQRIIAVGEGKTQFGAAFTYDTGNSSGEISGHSKAINAVDIRPSGRPFRAVTASEDGTANFFHGVPFKFSHSLRDHTRFVHTARYSPNGETFLTAGADAKLFLYEGKTGEKIKELSVSGAGEIHQGSIMGASWSSDSKRILTASADRTVKIWDVETAKVSSTFSMGTTTDAQQMGCVWSGVQDQAISLGLDGSLSYLDSRDPTKPSRVVHGHQVAITAASLNTKEPATFFTGSYDGRVLSWDGEAGQAQPIQGKGHITQVTGVQSAQGSDRMYSVGLDNHLCEVDVSKGSFGENHLNLEATPLGMVVPRKEKSLIFTTGPQGVEMIKVDEKGARAGEGKLVALPNGASGLSIDVDGEGKEVVVGGEDSKIHLLRVIEDGKGLELIKSLEGPTSAITAISLSPEGEFLVVGTSTGKIYLYTRDPQGSWTIKTSRWAFHTAKILCFSWTRDGKYVISGSLDTQMYVWSVDRPAKKVKIPAAHQDGVTAVGVVEGSDSKEIFSTGRDACVKRWAIDAWP</sequence>
<dbReference type="Gene3D" id="2.130.10.10">
    <property type="entry name" value="YVTN repeat-like/Quinoprotein amine dehydrogenase"/>
    <property type="match status" value="2"/>
</dbReference>
<dbReference type="PANTHER" id="PTHR19856">
    <property type="entry name" value="WD-REPEATCONTAINING PROTEIN WDR1"/>
    <property type="match status" value="1"/>
</dbReference>
<dbReference type="InterPro" id="IPR019775">
    <property type="entry name" value="WD40_repeat_CS"/>
</dbReference>
<feature type="repeat" description="WD" evidence="3">
    <location>
        <begin position="186"/>
        <end position="227"/>
    </location>
</feature>
<keyword evidence="2" id="KW-0677">Repeat</keyword>
<evidence type="ECO:0000256" key="3">
    <source>
        <dbReference type="PROSITE-ProRule" id="PRU00221"/>
    </source>
</evidence>
<reference evidence="5" key="1">
    <citation type="journal article" date="2018" name="Nat. Microbiol.">
        <title>Leveraging single-cell genomics to expand the fungal tree of life.</title>
        <authorList>
            <person name="Ahrendt S.R."/>
            <person name="Quandt C.A."/>
            <person name="Ciobanu D."/>
            <person name="Clum A."/>
            <person name="Salamov A."/>
            <person name="Andreopoulos B."/>
            <person name="Cheng J.F."/>
            <person name="Woyke T."/>
            <person name="Pelin A."/>
            <person name="Henrissat B."/>
            <person name="Reynolds N.K."/>
            <person name="Benny G.L."/>
            <person name="Smith M.E."/>
            <person name="James T.Y."/>
            <person name="Grigoriev I.V."/>
        </authorList>
    </citation>
    <scope>NUCLEOTIDE SEQUENCE [LARGE SCALE GENOMIC DNA]</scope>
</reference>
<dbReference type="SUPFAM" id="SSF50998">
    <property type="entry name" value="Quinoprotein alcohol dehydrogenase-like"/>
    <property type="match status" value="1"/>
</dbReference>
<organism evidence="4 5">
    <name type="scientific">Piptocephalis cylindrospora</name>
    <dbReference type="NCBI Taxonomy" id="1907219"/>
    <lineage>
        <taxon>Eukaryota</taxon>
        <taxon>Fungi</taxon>
        <taxon>Fungi incertae sedis</taxon>
        <taxon>Zoopagomycota</taxon>
        <taxon>Zoopagomycotina</taxon>
        <taxon>Zoopagomycetes</taxon>
        <taxon>Zoopagales</taxon>
        <taxon>Piptocephalidaceae</taxon>
        <taxon>Piptocephalis</taxon>
    </lineage>
</organism>
<protein>
    <submittedName>
        <fullName evidence="4">WD repeat-containing protein-like protein 1</fullName>
    </submittedName>
</protein>
<accession>A0A4P9Y5S8</accession>
<keyword evidence="1 3" id="KW-0853">WD repeat</keyword>
<dbReference type="AlphaFoldDB" id="A0A4P9Y5S8"/>
<dbReference type="PROSITE" id="PS00678">
    <property type="entry name" value="WD_REPEATS_1"/>
    <property type="match status" value="1"/>
</dbReference>
<dbReference type="CDD" id="cd00200">
    <property type="entry name" value="WD40"/>
    <property type="match status" value="1"/>
</dbReference>
<evidence type="ECO:0000256" key="1">
    <source>
        <dbReference type="ARBA" id="ARBA00022574"/>
    </source>
</evidence>
<evidence type="ECO:0000256" key="2">
    <source>
        <dbReference type="ARBA" id="ARBA00022737"/>
    </source>
</evidence>
<feature type="repeat" description="WD" evidence="3">
    <location>
        <begin position="322"/>
        <end position="355"/>
    </location>
</feature>
<dbReference type="GO" id="GO:0051015">
    <property type="term" value="F:actin filament binding"/>
    <property type="evidence" value="ECO:0007669"/>
    <property type="project" value="TreeGrafter"/>
</dbReference>
<dbReference type="EMBL" id="KZ987852">
    <property type="protein sequence ID" value="RKP14313.1"/>
    <property type="molecule type" value="Genomic_DNA"/>
</dbReference>
<dbReference type="PROSITE" id="PS50294">
    <property type="entry name" value="WD_REPEATS_REGION"/>
    <property type="match status" value="3"/>
</dbReference>
<feature type="repeat" description="WD" evidence="3">
    <location>
        <begin position="54"/>
        <end position="86"/>
    </location>
</feature>
<dbReference type="PRINTS" id="PR00320">
    <property type="entry name" value="GPROTEINBRPT"/>
</dbReference>
<keyword evidence="5" id="KW-1185">Reference proteome</keyword>
<gene>
    <name evidence="4" type="ORF">BJ684DRAFT_19263</name>
</gene>
<dbReference type="GO" id="GO:0030864">
    <property type="term" value="C:cortical actin cytoskeleton"/>
    <property type="evidence" value="ECO:0007669"/>
    <property type="project" value="TreeGrafter"/>
</dbReference>
<proteinExistence type="predicted"/>
<feature type="repeat" description="WD" evidence="3">
    <location>
        <begin position="547"/>
        <end position="581"/>
    </location>
</feature>
<dbReference type="PROSITE" id="PS50082">
    <property type="entry name" value="WD_REPEATS_2"/>
    <property type="match status" value="5"/>
</dbReference>
<evidence type="ECO:0000313" key="4">
    <source>
        <dbReference type="EMBL" id="RKP14313.1"/>
    </source>
</evidence>
<dbReference type="GO" id="GO:0030042">
    <property type="term" value="P:actin filament depolymerization"/>
    <property type="evidence" value="ECO:0007669"/>
    <property type="project" value="TreeGrafter"/>
</dbReference>
<evidence type="ECO:0000313" key="5">
    <source>
        <dbReference type="Proteomes" id="UP000267251"/>
    </source>
</evidence>
<dbReference type="PANTHER" id="PTHR19856:SF0">
    <property type="entry name" value="WD REPEAT-CONTAINING PROTEIN 1"/>
    <property type="match status" value="1"/>
</dbReference>
<dbReference type="InterPro" id="IPR001680">
    <property type="entry name" value="WD40_rpt"/>
</dbReference>
<dbReference type="Proteomes" id="UP000267251">
    <property type="component" value="Unassembled WGS sequence"/>
</dbReference>
<dbReference type="InterPro" id="IPR020472">
    <property type="entry name" value="WD40_PAC1"/>
</dbReference>
<dbReference type="OrthoDB" id="2306at2759"/>
<feature type="repeat" description="WD" evidence="3">
    <location>
        <begin position="234"/>
        <end position="275"/>
    </location>
</feature>
<dbReference type="InterPro" id="IPR036322">
    <property type="entry name" value="WD40_repeat_dom_sf"/>
</dbReference>
<dbReference type="Pfam" id="PF00400">
    <property type="entry name" value="WD40"/>
    <property type="match status" value="7"/>
</dbReference>
<name>A0A4P9Y5S8_9FUNG</name>
<dbReference type="FunFam" id="2.130.10.10:FF:000102">
    <property type="entry name" value="Actin-interacting protein 1"/>
    <property type="match status" value="1"/>
</dbReference>